<evidence type="ECO:0008006" key="2">
    <source>
        <dbReference type="Google" id="ProtNLM"/>
    </source>
</evidence>
<protein>
    <recommendedName>
        <fullName evidence="2">Lipoprotein</fullName>
    </recommendedName>
</protein>
<dbReference type="AlphaFoldDB" id="A5YSY8"/>
<accession>A5YSY8</accession>
<sequence length="155" mass="16886">MPRVQERLFATGIKYQLLIAGIVVLSGCIGNAGDVSVSTIQVEKDAPCGEKFEIVGGETMFSDGSRPEVTLVVTNNNQVPVRYHIQLSFLQRTSTGLDITTETRQLNGAISGKTTSELEVQANSSDSKNSYRYEVTGSIDCDNVTESENMMRQSN</sequence>
<dbReference type="PROSITE" id="PS51257">
    <property type="entry name" value="PROKAR_LIPOPROTEIN"/>
    <property type="match status" value="1"/>
</dbReference>
<proteinExistence type="predicted"/>
<evidence type="ECO:0000313" key="1">
    <source>
        <dbReference type="EMBL" id="ABQ76095.1"/>
    </source>
</evidence>
<organism evidence="1">
    <name type="scientific">uncultured haloarchaeon</name>
    <dbReference type="NCBI Taxonomy" id="160804"/>
    <lineage>
        <taxon>Archaea</taxon>
        <taxon>Methanobacteriati</taxon>
        <taxon>Methanobacteriota</taxon>
        <taxon>Stenosarchaea group</taxon>
        <taxon>Halobacteria</taxon>
        <taxon>Halobacteriales</taxon>
        <taxon>Halobacteriaceae</taxon>
        <taxon>environmental samples</taxon>
    </lineage>
</organism>
<dbReference type="EMBL" id="EF584000">
    <property type="protein sequence ID" value="ABQ76095.1"/>
    <property type="molecule type" value="Genomic_DNA"/>
</dbReference>
<name>A5YSY8_9EURY</name>
<reference evidence="1" key="1">
    <citation type="journal article" date="2007" name="ISME J.">
        <title>Genomic plasticity in prokaryotes: the case of the square haloarchaeon.</title>
        <authorList>
            <person name="Cuadros-Orellana S."/>
            <person name="Martin-Cuadrado A.B."/>
            <person name="Legault B."/>
            <person name="D'Auria G."/>
            <person name="Zhaxybayeva O."/>
            <person name="Papke R.T."/>
            <person name="Rodriguez-Valera F."/>
        </authorList>
    </citation>
    <scope>NUCLEOTIDE SEQUENCE</scope>
</reference>